<keyword evidence="10" id="KW-1185">Reference proteome</keyword>
<dbReference type="Proteomes" id="UP000054466">
    <property type="component" value="Unassembled WGS sequence"/>
</dbReference>
<keyword evidence="3" id="KW-0677">Repeat</keyword>
<dbReference type="GeneID" id="27339290"/>
<keyword evidence="2" id="KW-0808">Transferase</keyword>
<dbReference type="HOGENOM" id="CLU_012508_3_1_1"/>
<evidence type="ECO:0000256" key="5">
    <source>
        <dbReference type="ARBA" id="ARBA00023137"/>
    </source>
</evidence>
<sequence>MLSPLASLLLLGARIASSQLLTLMGPDWNATEWAWQSSVVVDNSLFVNGGEFFNQVNPPKPAVQPYEEYGTVWIDLSSSWTNASLSNYVWTVPPNLPQGWYTNFWHDPVDDQINAWGGWLVNSSHQSSLFSMTQFANDTVSWTIAPSPDENGLSINATAPFGCASASSNTTFYCLGGANVGNNAVYPYTHPTFLPIQGLVQYNFRNQTWSNISTPGTASAAYTIGARAAHASNFGDSGFLVFIGGSEPADQTFVYGGDVPLVSMAIITLFDIASSTWYTQEATGEIPPGRIDFCSVAAESQNHSFEIFVYGGATNTTYDLSHPGDEGFLNTYALSIPAFRWFKSNDSTPVRRAAHTCQRIGNRQMLSVGGVQPSSKVQRGQALDPWTNSIGVFDMTAFKWSSFYDADAGVYQQPDVNADWRFSFTPPPPPSSSSSTSRPSKSHTGAIVGGVVGAVAGMAILAVCVFLFCRRRRRSRSRELQRVQAESEQRRKLSELDNMGKPRAELASHIPELPSSIPELDSSFPELPSSSTSELRHKAQHFEQGSTVRG</sequence>
<feature type="compositionally biased region" description="Basic and acidic residues" evidence="6">
    <location>
        <begin position="478"/>
        <end position="506"/>
    </location>
</feature>
<dbReference type="AlphaFoldDB" id="A0A0D2CTI0"/>
<feature type="transmembrane region" description="Helical" evidence="7">
    <location>
        <begin position="446"/>
        <end position="469"/>
    </location>
</feature>
<dbReference type="InterPro" id="IPR011043">
    <property type="entry name" value="Gal_Oxase/kelch_b-propeller"/>
</dbReference>
<proteinExistence type="predicted"/>
<keyword evidence="4" id="KW-0418">Kinase</keyword>
<evidence type="ECO:0000256" key="7">
    <source>
        <dbReference type="SAM" id="Phobius"/>
    </source>
</evidence>
<evidence type="ECO:0000313" key="10">
    <source>
        <dbReference type="Proteomes" id="UP000054466"/>
    </source>
</evidence>
<dbReference type="RefSeq" id="XP_016253446.1">
    <property type="nucleotide sequence ID" value="XM_016386518.1"/>
</dbReference>
<keyword evidence="8" id="KW-0732">Signal</keyword>
<evidence type="ECO:0000256" key="6">
    <source>
        <dbReference type="SAM" id="MobiDB-lite"/>
    </source>
</evidence>
<accession>A0A0D2CTI0</accession>
<reference evidence="9 10" key="1">
    <citation type="submission" date="2015-01" db="EMBL/GenBank/DDBJ databases">
        <title>The Genome Sequence of Cladophialophora immunda CBS83496.</title>
        <authorList>
            <consortium name="The Broad Institute Genomics Platform"/>
            <person name="Cuomo C."/>
            <person name="de Hoog S."/>
            <person name="Gorbushina A."/>
            <person name="Stielow B."/>
            <person name="Teixiera M."/>
            <person name="Abouelleil A."/>
            <person name="Chapman S.B."/>
            <person name="Priest M."/>
            <person name="Young S.K."/>
            <person name="Wortman J."/>
            <person name="Nusbaum C."/>
            <person name="Birren B."/>
        </authorList>
    </citation>
    <scope>NUCLEOTIDE SEQUENCE [LARGE SCALE GENOMIC DNA]</scope>
    <source>
        <strain evidence="9 10">CBS 83496</strain>
    </source>
</reference>
<dbReference type="PANTHER" id="PTHR47435:SF4">
    <property type="entry name" value="KELCH REPEAT PROTEIN (AFU_ORTHOLOGUE AFUA_5G12780)"/>
    <property type="match status" value="1"/>
</dbReference>
<keyword evidence="5" id="KW-0829">Tyrosine-protein kinase</keyword>
<evidence type="ECO:0000256" key="4">
    <source>
        <dbReference type="ARBA" id="ARBA00022777"/>
    </source>
</evidence>
<dbReference type="STRING" id="569365.A0A0D2CTI0"/>
<organism evidence="9 10">
    <name type="scientific">Cladophialophora immunda</name>
    <dbReference type="NCBI Taxonomy" id="569365"/>
    <lineage>
        <taxon>Eukaryota</taxon>
        <taxon>Fungi</taxon>
        <taxon>Dikarya</taxon>
        <taxon>Ascomycota</taxon>
        <taxon>Pezizomycotina</taxon>
        <taxon>Eurotiomycetes</taxon>
        <taxon>Chaetothyriomycetidae</taxon>
        <taxon>Chaetothyriales</taxon>
        <taxon>Herpotrichiellaceae</taxon>
        <taxon>Cladophialophora</taxon>
    </lineage>
</organism>
<feature type="signal peptide" evidence="8">
    <location>
        <begin position="1"/>
        <end position="18"/>
    </location>
</feature>
<dbReference type="GO" id="GO:0004714">
    <property type="term" value="F:transmembrane receptor protein tyrosine kinase activity"/>
    <property type="evidence" value="ECO:0007669"/>
    <property type="project" value="UniProtKB-EC"/>
</dbReference>
<dbReference type="EC" id="2.7.10.1" evidence="1"/>
<dbReference type="Gene3D" id="6.10.250.2930">
    <property type="match status" value="1"/>
</dbReference>
<dbReference type="PANTHER" id="PTHR47435">
    <property type="entry name" value="KELCH REPEAT PROTEIN (AFU_ORTHOLOGUE AFUA_5G12780)"/>
    <property type="match status" value="1"/>
</dbReference>
<dbReference type="EMBL" id="KN847040">
    <property type="protein sequence ID" value="KIW33230.1"/>
    <property type="molecule type" value="Genomic_DNA"/>
</dbReference>
<keyword evidence="7" id="KW-0812">Transmembrane</keyword>
<keyword evidence="7" id="KW-1133">Transmembrane helix</keyword>
<evidence type="ECO:0000256" key="2">
    <source>
        <dbReference type="ARBA" id="ARBA00022679"/>
    </source>
</evidence>
<feature type="chain" id="PRO_5002255403" description="receptor protein-tyrosine kinase" evidence="8">
    <location>
        <begin position="19"/>
        <end position="550"/>
    </location>
</feature>
<evidence type="ECO:0000256" key="3">
    <source>
        <dbReference type="ARBA" id="ARBA00022737"/>
    </source>
</evidence>
<gene>
    <name evidence="9" type="ORF">PV07_00096</name>
</gene>
<keyword evidence="7" id="KW-0472">Membrane</keyword>
<dbReference type="OrthoDB" id="540004at2759"/>
<feature type="region of interest" description="Disordered" evidence="6">
    <location>
        <begin position="478"/>
        <end position="550"/>
    </location>
</feature>
<feature type="compositionally biased region" description="Low complexity" evidence="6">
    <location>
        <begin position="518"/>
        <end position="533"/>
    </location>
</feature>
<feature type="region of interest" description="Disordered" evidence="6">
    <location>
        <begin position="421"/>
        <end position="443"/>
    </location>
</feature>
<protein>
    <recommendedName>
        <fullName evidence="1">receptor protein-tyrosine kinase</fullName>
        <ecNumber evidence="1">2.7.10.1</ecNumber>
    </recommendedName>
</protein>
<dbReference type="InterPro" id="IPR044912">
    <property type="entry name" value="Egfr_JX_dom"/>
</dbReference>
<evidence type="ECO:0000313" key="9">
    <source>
        <dbReference type="EMBL" id="KIW33230.1"/>
    </source>
</evidence>
<dbReference type="SUPFAM" id="SSF50965">
    <property type="entry name" value="Galactose oxidase, central domain"/>
    <property type="match status" value="1"/>
</dbReference>
<evidence type="ECO:0000256" key="1">
    <source>
        <dbReference type="ARBA" id="ARBA00011902"/>
    </source>
</evidence>
<dbReference type="VEuPathDB" id="FungiDB:PV07_00096"/>
<evidence type="ECO:0000256" key="8">
    <source>
        <dbReference type="SAM" id="SignalP"/>
    </source>
</evidence>
<name>A0A0D2CTI0_9EURO</name>